<keyword evidence="4" id="KW-0418">Kinase</keyword>
<keyword evidence="1" id="KW-0808">Transferase</keyword>
<dbReference type="PROSITE" id="PS00113">
    <property type="entry name" value="ADENYLATE_KINASE"/>
    <property type="match status" value="1"/>
</dbReference>
<dbReference type="Pfam" id="PF00406">
    <property type="entry name" value="ADK"/>
    <property type="match status" value="1"/>
</dbReference>
<comment type="caution">
    <text evidence="5">The sequence shown here is derived from an EMBL/GenBank/DDBJ whole genome shotgun (WGS) entry which is preliminary data.</text>
</comment>
<keyword evidence="2" id="KW-0545">Nucleotide biosynthesis</keyword>
<evidence type="ECO:0000256" key="2">
    <source>
        <dbReference type="ARBA" id="ARBA00022727"/>
    </source>
</evidence>
<dbReference type="EMBL" id="PCRP01000033">
    <property type="protein sequence ID" value="PIP23646.1"/>
    <property type="molecule type" value="Genomic_DNA"/>
</dbReference>
<dbReference type="InterPro" id="IPR000850">
    <property type="entry name" value="Adenylat/UMP-CMP_kin"/>
</dbReference>
<evidence type="ECO:0000256" key="1">
    <source>
        <dbReference type="ARBA" id="ARBA00022679"/>
    </source>
</evidence>
<dbReference type="GO" id="GO:0019205">
    <property type="term" value="F:nucleobase-containing compound kinase activity"/>
    <property type="evidence" value="ECO:0007669"/>
    <property type="project" value="InterPro"/>
</dbReference>
<dbReference type="InterPro" id="IPR033690">
    <property type="entry name" value="Adenylat_kinase_CS"/>
</dbReference>
<dbReference type="AlphaFoldDB" id="A0A2G9YWJ9"/>
<evidence type="ECO:0000256" key="3">
    <source>
        <dbReference type="ARBA" id="ARBA00022741"/>
    </source>
</evidence>
<organism evidence="5 6">
    <name type="scientific">Candidatus Nealsonbacteria bacterium CG23_combo_of_CG06-09_8_20_14_all_38_19</name>
    <dbReference type="NCBI Taxonomy" id="1974721"/>
    <lineage>
        <taxon>Bacteria</taxon>
        <taxon>Candidatus Nealsoniibacteriota</taxon>
    </lineage>
</organism>
<evidence type="ECO:0000256" key="4">
    <source>
        <dbReference type="ARBA" id="ARBA00022777"/>
    </source>
</evidence>
<dbReference type="SUPFAM" id="SSF52540">
    <property type="entry name" value="P-loop containing nucleoside triphosphate hydrolases"/>
    <property type="match status" value="1"/>
</dbReference>
<protein>
    <recommendedName>
        <fullName evidence="7">Adenylate kinase</fullName>
    </recommendedName>
</protein>
<accession>A0A2G9YWJ9</accession>
<dbReference type="PANTHER" id="PTHR23359">
    <property type="entry name" value="NUCLEOTIDE KINASE"/>
    <property type="match status" value="1"/>
</dbReference>
<reference evidence="5 6" key="1">
    <citation type="submission" date="2017-09" db="EMBL/GenBank/DDBJ databases">
        <title>Depth-based differentiation of microbial function through sediment-hosted aquifers and enrichment of novel symbionts in the deep terrestrial subsurface.</title>
        <authorList>
            <person name="Probst A.J."/>
            <person name="Ladd B."/>
            <person name="Jarett J.K."/>
            <person name="Geller-Mcgrath D.E."/>
            <person name="Sieber C.M."/>
            <person name="Emerson J.B."/>
            <person name="Anantharaman K."/>
            <person name="Thomas B.C."/>
            <person name="Malmstrom R."/>
            <person name="Stieglmeier M."/>
            <person name="Klingl A."/>
            <person name="Woyke T."/>
            <person name="Ryan C.M."/>
            <person name="Banfield J.F."/>
        </authorList>
    </citation>
    <scope>NUCLEOTIDE SEQUENCE [LARGE SCALE GENOMIC DNA]</scope>
    <source>
        <strain evidence="5">CG23_combo_of_CG06-09_8_20_14_all_38_19</strain>
    </source>
</reference>
<sequence>MKFVIRRVMQFPIFKTKIKGKTRRFNLNDPKERAKYFELKAGTEIKKIKNYLKDNTFVAYLLGKKNSGKGTYAKMFGEIVGPEKIDHFSIGDMVRGIDEELKDVKKKKELIIFLEKNYRGWQSFEQIIQALENRSTKTLLPTELVLALVKREIARRQKKTIFIDGFPRDLDQISYSLFFRDLIGYREDPDIFVLIDVPEAVIDERIKWRRICPLCHTSRNLKLLPTSKVGYDEAKKEFYLICDDPNCKTLQSFVGQNLGGQGVKMVPKEGDEFGIAPIKERLEKDEKLIQQAFSLYGIPKILLRNSIPAKDAKKYVDDYEITPEYVFEWDKKEKKVHPVRDYGEKAKIQIERISNGVKITEKPWVIADDEEVKSVSLLAPPVVVSLIKQLVKVLPMQSSSI</sequence>
<dbReference type="GO" id="GO:0009165">
    <property type="term" value="P:nucleotide biosynthetic process"/>
    <property type="evidence" value="ECO:0007669"/>
    <property type="project" value="UniProtKB-KW"/>
</dbReference>
<name>A0A2G9YWJ9_9BACT</name>
<evidence type="ECO:0000313" key="6">
    <source>
        <dbReference type="Proteomes" id="UP000230273"/>
    </source>
</evidence>
<dbReference type="Gene3D" id="3.40.50.300">
    <property type="entry name" value="P-loop containing nucleotide triphosphate hydrolases"/>
    <property type="match status" value="1"/>
</dbReference>
<dbReference type="Proteomes" id="UP000230273">
    <property type="component" value="Unassembled WGS sequence"/>
</dbReference>
<proteinExistence type="predicted"/>
<keyword evidence="3" id="KW-0547">Nucleotide-binding</keyword>
<evidence type="ECO:0008006" key="7">
    <source>
        <dbReference type="Google" id="ProtNLM"/>
    </source>
</evidence>
<evidence type="ECO:0000313" key="5">
    <source>
        <dbReference type="EMBL" id="PIP23646.1"/>
    </source>
</evidence>
<gene>
    <name evidence="5" type="ORF">COX36_02145</name>
</gene>
<dbReference type="InterPro" id="IPR027417">
    <property type="entry name" value="P-loop_NTPase"/>
</dbReference>
<dbReference type="GO" id="GO:0005524">
    <property type="term" value="F:ATP binding"/>
    <property type="evidence" value="ECO:0007669"/>
    <property type="project" value="InterPro"/>
</dbReference>